<dbReference type="PANTHER" id="PTHR16148">
    <property type="entry name" value="NF-KAPPA-B-REPRESSING FACTOR-RELATED"/>
    <property type="match status" value="1"/>
</dbReference>
<protein>
    <submittedName>
        <fullName evidence="2">Uncharacterized protein</fullName>
    </submittedName>
</protein>
<feature type="compositionally biased region" description="Low complexity" evidence="1">
    <location>
        <begin position="33"/>
        <end position="63"/>
    </location>
</feature>
<dbReference type="GO" id="GO:0005730">
    <property type="term" value="C:nucleolus"/>
    <property type="evidence" value="ECO:0007669"/>
    <property type="project" value="TreeGrafter"/>
</dbReference>
<feature type="region of interest" description="Disordered" evidence="1">
    <location>
        <begin position="256"/>
        <end position="282"/>
    </location>
</feature>
<name>A0A7G2CN49_9TRYP</name>
<accession>A0A7G2CN49</accession>
<sequence length="321" mass="34967">MSNPTSQGVPLRPEAEPVKPVFKVTESGTARPNTNTTNTTTVSSTSSKPTITNNNNNNNNSPTNRVEAWAVAAVAVTSSNNTLLLQNVFLTKPEVIEKARGNNNNNSENEVDTASTESIHLYVGEEDIIKIHLLLFSSIDRCNEIYAENGRRLRAAKEEQEAASGNKKNSKLAEVKNSNPYDNTNNNNDNRFLGKLIEGSRFSSFGFVSASRTRVVLLVVGNDLNATDAVGPLCRLIYEATSTVVSNPFFSYNAQVHPSSTKEENENENSNNAATPPWPRPALTVNHGLQTHLSLESSNALQVQLKALLEGFTVTSRSCVF</sequence>
<dbReference type="GO" id="GO:0005654">
    <property type="term" value="C:nucleoplasm"/>
    <property type="evidence" value="ECO:0007669"/>
    <property type="project" value="TreeGrafter"/>
</dbReference>
<reference evidence="2 3" key="1">
    <citation type="submission" date="2020-08" db="EMBL/GenBank/DDBJ databases">
        <authorList>
            <person name="Newling K."/>
            <person name="Davey J."/>
            <person name="Forrester S."/>
        </authorList>
    </citation>
    <scope>NUCLEOTIDE SEQUENCE [LARGE SCALE GENOMIC DNA]</scope>
    <source>
        <strain evidence="3">Crithidia deanei Carvalho (ATCC PRA-265)</strain>
    </source>
</reference>
<dbReference type="Gene3D" id="3.30.450.70">
    <property type="match status" value="1"/>
</dbReference>
<feature type="compositionally biased region" description="Low complexity" evidence="1">
    <location>
        <begin position="177"/>
        <end position="188"/>
    </location>
</feature>
<keyword evidence="3" id="KW-1185">Reference proteome</keyword>
<gene>
    <name evidence="2" type="ORF">ADEAN_000880000</name>
</gene>
<evidence type="ECO:0000256" key="1">
    <source>
        <dbReference type="SAM" id="MobiDB-lite"/>
    </source>
</evidence>
<evidence type="ECO:0000313" key="2">
    <source>
        <dbReference type="EMBL" id="CAD2221268.1"/>
    </source>
</evidence>
<dbReference type="Proteomes" id="UP000515908">
    <property type="component" value="Chromosome 20"/>
</dbReference>
<dbReference type="PANTHER" id="PTHR16148:SF14">
    <property type="entry name" value="MYND-TYPE DOMAIN-CONTAINING PROTEIN"/>
    <property type="match status" value="1"/>
</dbReference>
<proteinExistence type="predicted"/>
<dbReference type="AlphaFoldDB" id="A0A7G2CN49"/>
<dbReference type="EMBL" id="LR877164">
    <property type="protein sequence ID" value="CAD2221268.1"/>
    <property type="molecule type" value="Genomic_DNA"/>
</dbReference>
<dbReference type="VEuPathDB" id="TriTrypDB:ADEAN_000880000"/>
<feature type="region of interest" description="Disordered" evidence="1">
    <location>
        <begin position="26"/>
        <end position="63"/>
    </location>
</feature>
<organism evidence="2 3">
    <name type="scientific">Angomonas deanei</name>
    <dbReference type="NCBI Taxonomy" id="59799"/>
    <lineage>
        <taxon>Eukaryota</taxon>
        <taxon>Discoba</taxon>
        <taxon>Euglenozoa</taxon>
        <taxon>Kinetoplastea</taxon>
        <taxon>Metakinetoplastina</taxon>
        <taxon>Trypanosomatida</taxon>
        <taxon>Trypanosomatidae</taxon>
        <taxon>Strigomonadinae</taxon>
        <taxon>Angomonas</taxon>
    </lineage>
</organism>
<evidence type="ECO:0000313" key="3">
    <source>
        <dbReference type="Proteomes" id="UP000515908"/>
    </source>
</evidence>
<feature type="region of interest" description="Disordered" evidence="1">
    <location>
        <begin position="157"/>
        <end position="188"/>
    </location>
</feature>